<dbReference type="PANTHER" id="PTHR46401">
    <property type="entry name" value="GLYCOSYLTRANSFERASE WBBK-RELATED"/>
    <property type="match status" value="1"/>
</dbReference>
<accession>A0ABZ0GL93</accession>
<dbReference type="Proteomes" id="UP001301442">
    <property type="component" value="Chromosome"/>
</dbReference>
<reference evidence="4 5" key="1">
    <citation type="submission" date="2023-09" db="EMBL/GenBank/DDBJ databases">
        <authorList>
            <person name="Qi X."/>
        </authorList>
    </citation>
    <scope>NUCLEOTIDE SEQUENCE [LARGE SCALE GENOMIC DNA]</scope>
    <source>
        <strain evidence="4 5">S1-1</strain>
    </source>
</reference>
<protein>
    <submittedName>
        <fullName evidence="4">Glycosyltransferase</fullName>
        <ecNumber evidence="4">2.4.-.-</ecNumber>
    </submittedName>
</protein>
<keyword evidence="1 4" id="KW-0808">Transferase</keyword>
<dbReference type="SUPFAM" id="SSF53756">
    <property type="entry name" value="UDP-Glycosyltransferase/glycogen phosphorylase"/>
    <property type="match status" value="1"/>
</dbReference>
<dbReference type="EC" id="2.4.-.-" evidence="4"/>
<dbReference type="PANTHER" id="PTHR46401:SF2">
    <property type="entry name" value="GLYCOSYLTRANSFERASE WBBK-RELATED"/>
    <property type="match status" value="1"/>
</dbReference>
<dbReference type="InterPro" id="IPR001296">
    <property type="entry name" value="Glyco_trans_1"/>
</dbReference>
<keyword evidence="5" id="KW-1185">Reference proteome</keyword>
<feature type="domain" description="Glycosyltransferase subfamily 4-like N-terminal" evidence="3">
    <location>
        <begin position="79"/>
        <end position="192"/>
    </location>
</feature>
<evidence type="ECO:0000259" key="3">
    <source>
        <dbReference type="Pfam" id="PF13439"/>
    </source>
</evidence>
<name>A0ABZ0GL93_9GAMM</name>
<dbReference type="Gene3D" id="3.40.50.2000">
    <property type="entry name" value="Glycogen Phosphorylase B"/>
    <property type="match status" value="2"/>
</dbReference>
<dbReference type="Pfam" id="PF13439">
    <property type="entry name" value="Glyco_transf_4"/>
    <property type="match status" value="1"/>
</dbReference>
<dbReference type="RefSeq" id="WP_348395451.1">
    <property type="nucleotide sequence ID" value="NZ_CP136600.1"/>
</dbReference>
<keyword evidence="4" id="KW-0328">Glycosyltransferase</keyword>
<dbReference type="EMBL" id="CP136600">
    <property type="protein sequence ID" value="WOH36639.1"/>
    <property type="molecule type" value="Genomic_DNA"/>
</dbReference>
<evidence type="ECO:0000259" key="2">
    <source>
        <dbReference type="Pfam" id="PF00534"/>
    </source>
</evidence>
<dbReference type="GO" id="GO:0016757">
    <property type="term" value="F:glycosyltransferase activity"/>
    <property type="evidence" value="ECO:0007669"/>
    <property type="project" value="UniProtKB-KW"/>
</dbReference>
<organism evidence="4 5">
    <name type="scientific">Thalassotalea fonticola</name>
    <dbReference type="NCBI Taxonomy" id="3065649"/>
    <lineage>
        <taxon>Bacteria</taxon>
        <taxon>Pseudomonadati</taxon>
        <taxon>Pseudomonadota</taxon>
        <taxon>Gammaproteobacteria</taxon>
        <taxon>Alteromonadales</taxon>
        <taxon>Colwelliaceae</taxon>
        <taxon>Thalassotalea</taxon>
    </lineage>
</organism>
<evidence type="ECO:0000313" key="5">
    <source>
        <dbReference type="Proteomes" id="UP001301442"/>
    </source>
</evidence>
<evidence type="ECO:0000256" key="1">
    <source>
        <dbReference type="ARBA" id="ARBA00022679"/>
    </source>
</evidence>
<gene>
    <name evidence="4" type="ORF">RI844_14850</name>
</gene>
<dbReference type="Pfam" id="PF00534">
    <property type="entry name" value="Glycos_transf_1"/>
    <property type="match status" value="1"/>
</dbReference>
<sequence length="381" mass="42429">MKKVLVISNLYPSDWQPNKATFNKQQFDHLSKHCKLSILVPVAWPEWLRANKTQRRPKVSECGIDIRYPWYFYTPKMFPGLYSVFMLLSLLINSWRWIKRSKHEVLLASWAYPEGVVTSCLAKLLRKGFFIKVHGSDINDSCQYPLRAKQVVWACNQAQGVIAVSEALKKRLVSLGVKKDKVHLIYNGVDKEIFYADQQINRQNYLLYVGNLKANKGVTELISAFVTLRAKHPNLTLKVAGTGPMLPVMQKEIAQAGLNTAVDFLGSVAHKNIANLIRPAKLVILPSYAEGVPNIILESIACGTPVVSTTVGGIPEVVNSKVGVLVAPKNVEALTLGIETALNKTWSSNEISIHAAKFDWDLNALALAEQLLTNKRSLTKG</sequence>
<feature type="domain" description="Glycosyl transferase family 1" evidence="2">
    <location>
        <begin position="198"/>
        <end position="351"/>
    </location>
</feature>
<dbReference type="InterPro" id="IPR028098">
    <property type="entry name" value="Glyco_trans_4-like_N"/>
</dbReference>
<evidence type="ECO:0000313" key="4">
    <source>
        <dbReference type="EMBL" id="WOH36639.1"/>
    </source>
</evidence>
<proteinExistence type="predicted"/>